<dbReference type="EMBL" id="CAJZBQ010000004">
    <property type="protein sequence ID" value="CAG9311387.1"/>
    <property type="molecule type" value="Genomic_DNA"/>
</dbReference>
<organism evidence="1 2">
    <name type="scientific">Blepharisma stoltei</name>
    <dbReference type="NCBI Taxonomy" id="1481888"/>
    <lineage>
        <taxon>Eukaryota</taxon>
        <taxon>Sar</taxon>
        <taxon>Alveolata</taxon>
        <taxon>Ciliophora</taxon>
        <taxon>Postciliodesmatophora</taxon>
        <taxon>Heterotrichea</taxon>
        <taxon>Heterotrichida</taxon>
        <taxon>Blepharismidae</taxon>
        <taxon>Blepharisma</taxon>
    </lineage>
</organism>
<protein>
    <submittedName>
        <fullName evidence="1">Uncharacterized protein</fullName>
    </submittedName>
</protein>
<sequence length="95" mass="11562">MNLIMYVDKKDENQILIDRALYINNRVYMRLRPVIEKGIIDPRYYRIKINLDYRLSTELAIIDLEKKMKDMGSGNWDGFWNRQWSHCSLCVVWFN</sequence>
<comment type="caution">
    <text evidence="1">The sequence shown here is derived from an EMBL/GenBank/DDBJ whole genome shotgun (WGS) entry which is preliminary data.</text>
</comment>
<reference evidence="1" key="1">
    <citation type="submission" date="2021-09" db="EMBL/GenBank/DDBJ databases">
        <authorList>
            <consortium name="AG Swart"/>
            <person name="Singh M."/>
            <person name="Singh A."/>
            <person name="Seah K."/>
            <person name="Emmerich C."/>
        </authorList>
    </citation>
    <scope>NUCLEOTIDE SEQUENCE</scope>
    <source>
        <strain evidence="1">ATCC30299</strain>
    </source>
</reference>
<keyword evidence="2" id="KW-1185">Reference proteome</keyword>
<gene>
    <name evidence="1" type="ORF">BSTOLATCC_MIC3677</name>
</gene>
<proteinExistence type="predicted"/>
<dbReference type="AlphaFoldDB" id="A0AAU9IB28"/>
<name>A0AAU9IB28_9CILI</name>
<dbReference type="Proteomes" id="UP001162131">
    <property type="component" value="Unassembled WGS sequence"/>
</dbReference>
<evidence type="ECO:0000313" key="1">
    <source>
        <dbReference type="EMBL" id="CAG9311387.1"/>
    </source>
</evidence>
<evidence type="ECO:0000313" key="2">
    <source>
        <dbReference type="Proteomes" id="UP001162131"/>
    </source>
</evidence>
<accession>A0AAU9IB28</accession>